<keyword evidence="2" id="KW-1185">Reference proteome</keyword>
<organism evidence="1 2">
    <name type="scientific">Nezara viridula</name>
    <name type="common">Southern green stink bug</name>
    <name type="synonym">Cimex viridulus</name>
    <dbReference type="NCBI Taxonomy" id="85310"/>
    <lineage>
        <taxon>Eukaryota</taxon>
        <taxon>Metazoa</taxon>
        <taxon>Ecdysozoa</taxon>
        <taxon>Arthropoda</taxon>
        <taxon>Hexapoda</taxon>
        <taxon>Insecta</taxon>
        <taxon>Pterygota</taxon>
        <taxon>Neoptera</taxon>
        <taxon>Paraneoptera</taxon>
        <taxon>Hemiptera</taxon>
        <taxon>Heteroptera</taxon>
        <taxon>Panheteroptera</taxon>
        <taxon>Pentatomomorpha</taxon>
        <taxon>Pentatomoidea</taxon>
        <taxon>Pentatomidae</taxon>
        <taxon>Pentatominae</taxon>
        <taxon>Nezara</taxon>
    </lineage>
</organism>
<evidence type="ECO:0000313" key="2">
    <source>
        <dbReference type="Proteomes" id="UP001152798"/>
    </source>
</evidence>
<reference evidence="1" key="1">
    <citation type="submission" date="2022-01" db="EMBL/GenBank/DDBJ databases">
        <authorList>
            <person name="King R."/>
        </authorList>
    </citation>
    <scope>NUCLEOTIDE SEQUENCE</scope>
</reference>
<evidence type="ECO:0000313" key="1">
    <source>
        <dbReference type="EMBL" id="CAH1400557.1"/>
    </source>
</evidence>
<sequence length="135" mass="15262">MIYSLLNFERSTMPALSNGNTCWGNRKCFSMHSEYISDSFLLGLEMRDVVSLPSSGTPTNCGYQRIPENSVVEDMDVDACNSKTCEQINSVCRKRSIPAEQNIVKRLRQQDPKQQSISSETICKNQVYNSGFCLF</sequence>
<accession>A0A9P0MS23</accession>
<dbReference type="AlphaFoldDB" id="A0A9P0MS23"/>
<dbReference type="EMBL" id="OV725080">
    <property type="protein sequence ID" value="CAH1400557.1"/>
    <property type="molecule type" value="Genomic_DNA"/>
</dbReference>
<name>A0A9P0MS23_NEZVI</name>
<gene>
    <name evidence="1" type="ORF">NEZAVI_LOCUS9770</name>
</gene>
<protein>
    <submittedName>
        <fullName evidence="1">Uncharacterized protein</fullName>
    </submittedName>
</protein>
<dbReference type="Proteomes" id="UP001152798">
    <property type="component" value="Chromosome 4"/>
</dbReference>
<dbReference type="OrthoDB" id="6609377at2759"/>
<proteinExistence type="predicted"/>